<dbReference type="InterPro" id="IPR028250">
    <property type="entry name" value="DsbDN"/>
</dbReference>
<accession>A0ABT3R3I6</accession>
<organism evidence="3 4">
    <name type="scientific">Roseibium salinum</name>
    <dbReference type="NCBI Taxonomy" id="1604349"/>
    <lineage>
        <taxon>Bacteria</taxon>
        <taxon>Pseudomonadati</taxon>
        <taxon>Pseudomonadota</taxon>
        <taxon>Alphaproteobacteria</taxon>
        <taxon>Hyphomicrobiales</taxon>
        <taxon>Stappiaceae</taxon>
        <taxon>Roseibium</taxon>
    </lineage>
</organism>
<evidence type="ECO:0000256" key="1">
    <source>
        <dbReference type="SAM" id="SignalP"/>
    </source>
</evidence>
<sequence>MKRIAISLAAAVMTAVSSPARAEMTDWTEVQGGAVRLIAAGPLENGQYLAGLEFLLEPGWHTYWRYPGDAGIPPQISFEGAENLADAEVLYPAPERYDDGFSESIVYHDGIVLPIRVTPEHAERRVRLSVDVFFGICKEICVPGDAALSLDLDPAAETDGLASRLIERDLAAVPEAGADGDLRISSVTLSDQRDSLVIEAQVRDGQSPDLFAAAPEGSYIGLPKFTGQSAGRATWRLSTKGLAASAGDNMLRLVLTAGDKAVEHLQPIGPDWVK</sequence>
<protein>
    <submittedName>
        <fullName evidence="3">Protein-disulfide reductase DsbD family protein</fullName>
    </submittedName>
</protein>
<evidence type="ECO:0000259" key="2">
    <source>
        <dbReference type="Pfam" id="PF11412"/>
    </source>
</evidence>
<evidence type="ECO:0000313" key="3">
    <source>
        <dbReference type="EMBL" id="MCX2723819.1"/>
    </source>
</evidence>
<feature type="chain" id="PRO_5046075196" evidence="1">
    <location>
        <begin position="23"/>
        <end position="274"/>
    </location>
</feature>
<feature type="signal peptide" evidence="1">
    <location>
        <begin position="1"/>
        <end position="22"/>
    </location>
</feature>
<gene>
    <name evidence="3" type="ORF">ON753_15810</name>
</gene>
<dbReference type="EMBL" id="JAPEVI010000003">
    <property type="protein sequence ID" value="MCX2723819.1"/>
    <property type="molecule type" value="Genomic_DNA"/>
</dbReference>
<dbReference type="RefSeq" id="WP_265963580.1">
    <property type="nucleotide sequence ID" value="NZ_JAPEVI010000003.1"/>
</dbReference>
<feature type="domain" description="Thiol:disulfide interchange protein DsbD N-terminal" evidence="2">
    <location>
        <begin position="48"/>
        <end position="149"/>
    </location>
</feature>
<proteinExistence type="predicted"/>
<name>A0ABT3R3I6_9HYPH</name>
<keyword evidence="1" id="KW-0732">Signal</keyword>
<comment type="caution">
    <text evidence="3">The sequence shown here is derived from an EMBL/GenBank/DDBJ whole genome shotgun (WGS) entry which is preliminary data.</text>
</comment>
<evidence type="ECO:0000313" key="4">
    <source>
        <dbReference type="Proteomes" id="UP001300261"/>
    </source>
</evidence>
<keyword evidence="4" id="KW-1185">Reference proteome</keyword>
<dbReference type="Pfam" id="PF11412">
    <property type="entry name" value="DsbD_N"/>
    <property type="match status" value="1"/>
</dbReference>
<reference evidence="3 4" key="1">
    <citation type="journal article" date="2016" name="Int. J. Syst. Evol. Microbiol.">
        <title>Labrenzia salina sp. nov., isolated from the rhizosphere of the halophyte Arthrocnemum macrostachyum.</title>
        <authorList>
            <person name="Camacho M."/>
            <person name="Redondo-Gomez S."/>
            <person name="Rodriguez-Llorente I."/>
            <person name="Rohde M."/>
            <person name="Sproer C."/>
            <person name="Schumann P."/>
            <person name="Klenk H.P."/>
            <person name="Montero-Calasanz M.D.C."/>
        </authorList>
    </citation>
    <scope>NUCLEOTIDE SEQUENCE [LARGE SCALE GENOMIC DNA]</scope>
    <source>
        <strain evidence="3 4">DSM 29163</strain>
    </source>
</reference>
<dbReference type="Proteomes" id="UP001300261">
    <property type="component" value="Unassembled WGS sequence"/>
</dbReference>